<accession>A0A9P6NI93</accession>
<dbReference type="EMBL" id="MU167291">
    <property type="protein sequence ID" value="KAG0144662.1"/>
    <property type="molecule type" value="Genomic_DNA"/>
</dbReference>
<keyword evidence="1" id="KW-0812">Transmembrane</keyword>
<evidence type="ECO:0000313" key="3">
    <source>
        <dbReference type="Proteomes" id="UP000886653"/>
    </source>
</evidence>
<protein>
    <submittedName>
        <fullName evidence="2">Uncharacterized protein</fullName>
    </submittedName>
</protein>
<dbReference type="AlphaFoldDB" id="A0A9P6NI93"/>
<comment type="caution">
    <text evidence="2">The sequence shown here is derived from an EMBL/GenBank/DDBJ whole genome shotgun (WGS) entry which is preliminary data.</text>
</comment>
<evidence type="ECO:0000256" key="1">
    <source>
        <dbReference type="SAM" id="Phobius"/>
    </source>
</evidence>
<keyword evidence="1" id="KW-1133">Transmembrane helix</keyword>
<name>A0A9P6NI93_9BASI</name>
<keyword evidence="3" id="KW-1185">Reference proteome</keyword>
<dbReference type="Proteomes" id="UP000886653">
    <property type="component" value="Unassembled WGS sequence"/>
</dbReference>
<organism evidence="2 3">
    <name type="scientific">Cronartium quercuum f. sp. fusiforme G11</name>
    <dbReference type="NCBI Taxonomy" id="708437"/>
    <lineage>
        <taxon>Eukaryota</taxon>
        <taxon>Fungi</taxon>
        <taxon>Dikarya</taxon>
        <taxon>Basidiomycota</taxon>
        <taxon>Pucciniomycotina</taxon>
        <taxon>Pucciniomycetes</taxon>
        <taxon>Pucciniales</taxon>
        <taxon>Coleosporiaceae</taxon>
        <taxon>Cronartium</taxon>
    </lineage>
</organism>
<reference evidence="2" key="1">
    <citation type="submission" date="2013-11" db="EMBL/GenBank/DDBJ databases">
        <title>Genome sequence of the fusiform rust pathogen reveals effectors for host alternation and coevolution with pine.</title>
        <authorList>
            <consortium name="DOE Joint Genome Institute"/>
            <person name="Smith K."/>
            <person name="Pendleton A."/>
            <person name="Kubisiak T."/>
            <person name="Anderson C."/>
            <person name="Salamov A."/>
            <person name="Aerts A."/>
            <person name="Riley R."/>
            <person name="Clum A."/>
            <person name="Lindquist E."/>
            <person name="Ence D."/>
            <person name="Campbell M."/>
            <person name="Kronenberg Z."/>
            <person name="Feau N."/>
            <person name="Dhillon B."/>
            <person name="Hamelin R."/>
            <person name="Burleigh J."/>
            <person name="Smith J."/>
            <person name="Yandell M."/>
            <person name="Nelson C."/>
            <person name="Grigoriev I."/>
            <person name="Davis J."/>
        </authorList>
    </citation>
    <scope>NUCLEOTIDE SEQUENCE</scope>
    <source>
        <strain evidence="2">G11</strain>
    </source>
</reference>
<feature type="transmembrane region" description="Helical" evidence="1">
    <location>
        <begin position="12"/>
        <end position="31"/>
    </location>
</feature>
<gene>
    <name evidence="2" type="ORF">CROQUDRAFT_659728</name>
</gene>
<evidence type="ECO:0000313" key="2">
    <source>
        <dbReference type="EMBL" id="KAG0144662.1"/>
    </source>
</evidence>
<proteinExistence type="predicted"/>
<keyword evidence="1" id="KW-0472">Membrane</keyword>
<sequence>MTSLSSSESQVWASGVLYLMIVHLGSSYTFPAPLFQVLCDRQAGCSGQTQKTLASFMPTKSSDLQFLKSQV</sequence>